<dbReference type="Pfam" id="PF22020">
    <property type="entry name" value="RlmL_1st"/>
    <property type="match status" value="1"/>
</dbReference>
<reference evidence="6" key="2">
    <citation type="journal article" date="2011" name="Stand. Genomic Sci.">
        <title>Complete genome sequence of Weeksella virosa type strain (9751T).</title>
        <authorList>
            <person name="Lang E."/>
            <person name="Teshima H."/>
            <person name="Lucas S."/>
            <person name="Lapidus A."/>
            <person name="Hammon N."/>
            <person name="Deshpande S."/>
            <person name="Nolan M."/>
            <person name="Cheng J."/>
            <person name="Pitluck S."/>
            <person name="Liolios K."/>
            <person name="Pagani I."/>
            <person name="Mikhailova N."/>
            <person name="Ivanova N."/>
            <person name="Mavromatis K."/>
            <person name="Pati A."/>
            <person name="Tapia R."/>
            <person name="Han C."/>
            <person name="Goodwin L."/>
            <person name="Chen A."/>
            <person name="Palaniappan K."/>
            <person name="Land M."/>
            <person name="Hauser L."/>
            <person name="Chang Y."/>
            <person name="Jeffries C."/>
            <person name="Brambilla E."/>
            <person name="Kopitz M."/>
            <person name="Rohde M."/>
            <person name="Goker M."/>
            <person name="Tindall B."/>
            <person name="Detter J."/>
            <person name="Woyke T."/>
            <person name="Bristow J."/>
            <person name="Eisen J."/>
            <person name="Markowitz V."/>
            <person name="Hugenholtz P."/>
            <person name="Klenk H."/>
            <person name="Kyrpides N."/>
        </authorList>
    </citation>
    <scope>NUCLEOTIDE SEQUENCE [LARGE SCALE GENOMIC DNA]</scope>
    <source>
        <strain evidence="6">ATCC 43766 / DSM 16922 / JCM 21250 / NBRC 16016 / NCTC 11634 / CL345/78</strain>
    </source>
</reference>
<dbReference type="InterPro" id="IPR029063">
    <property type="entry name" value="SAM-dependent_MTases_sf"/>
</dbReference>
<proteinExistence type="predicted"/>
<dbReference type="InterPro" id="IPR054170">
    <property type="entry name" value="RlmL_1st"/>
</dbReference>
<feature type="domain" description="THUMP" evidence="4">
    <location>
        <begin position="45"/>
        <end position="156"/>
    </location>
</feature>
<dbReference type="GO" id="GO:0070043">
    <property type="term" value="F:rRNA (guanine-N7-)-methyltransferase activity"/>
    <property type="evidence" value="ECO:0007669"/>
    <property type="project" value="TreeGrafter"/>
</dbReference>
<dbReference type="GO" id="GO:0003723">
    <property type="term" value="F:RNA binding"/>
    <property type="evidence" value="ECO:0007669"/>
    <property type="project" value="UniProtKB-UniRule"/>
</dbReference>
<keyword evidence="1 5" id="KW-0489">Methyltransferase</keyword>
<keyword evidence="3" id="KW-0694">RNA-binding</keyword>
<dbReference type="PROSITE" id="PS51165">
    <property type="entry name" value="THUMP"/>
    <property type="match status" value="1"/>
</dbReference>
<reference evidence="5 6" key="1">
    <citation type="journal article" date="2011" name="Stand. Genomic Sci.">
        <title>Complete genome sequence of Weeksella virosa type strain (9751).</title>
        <authorList>
            <person name="Lang E."/>
            <person name="Teshima H."/>
            <person name="Lucas S."/>
            <person name="Lapidus A."/>
            <person name="Hammon N."/>
            <person name="Deshpande S."/>
            <person name="Nolan M."/>
            <person name="Cheng J.F."/>
            <person name="Pitluck S."/>
            <person name="Liolios K."/>
            <person name="Pagani I."/>
            <person name="Mikhailova N."/>
            <person name="Ivanova N."/>
            <person name="Mavromatis K."/>
            <person name="Pati A."/>
            <person name="Tapia R."/>
            <person name="Han C."/>
            <person name="Goodwin L."/>
            <person name="Chen A."/>
            <person name="Palaniappan K."/>
            <person name="Land M."/>
            <person name="Hauser L."/>
            <person name="Chang Y.J."/>
            <person name="Jeffries C.D."/>
            <person name="Brambilla E.M."/>
            <person name="Kopitz M."/>
            <person name="Rohde M."/>
            <person name="Goker M."/>
            <person name="Tindall B.J."/>
            <person name="Detter J.C."/>
            <person name="Woyke T."/>
            <person name="Bristow J."/>
            <person name="Eisen J.A."/>
            <person name="Markowitz V."/>
            <person name="Hugenholtz P."/>
            <person name="Klenk H.P."/>
            <person name="Kyrpides N.C."/>
        </authorList>
    </citation>
    <scope>NUCLEOTIDE SEQUENCE [LARGE SCALE GENOMIC DNA]</scope>
    <source>
        <strain evidence="6">ATCC 43766 / DSM 16922 / JCM 21250 / NBRC 16016 / NCTC 11634 / CL345/78</strain>
    </source>
</reference>
<dbReference type="CDD" id="cd11715">
    <property type="entry name" value="THUMP_AdoMetMT"/>
    <property type="match status" value="1"/>
</dbReference>
<dbReference type="InterPro" id="IPR004114">
    <property type="entry name" value="THUMP_dom"/>
</dbReference>
<gene>
    <name evidence="5" type="ordered locus">Weevi_0022</name>
</gene>
<dbReference type="PANTHER" id="PTHR47313">
    <property type="entry name" value="RIBOSOMAL RNA LARGE SUBUNIT METHYLTRANSFERASE K/L"/>
    <property type="match status" value="1"/>
</dbReference>
<evidence type="ECO:0000313" key="5">
    <source>
        <dbReference type="EMBL" id="ADX66751.1"/>
    </source>
</evidence>
<name>F0P2D9_WEEVC</name>
<evidence type="ECO:0000256" key="3">
    <source>
        <dbReference type="PROSITE-ProRule" id="PRU00529"/>
    </source>
</evidence>
<dbReference type="eggNOG" id="COG0116">
    <property type="taxonomic scope" value="Bacteria"/>
</dbReference>
<dbReference type="STRING" id="865938.Weevi_0022"/>
<dbReference type="AlphaFoldDB" id="F0P2D9"/>
<dbReference type="InterPro" id="IPR000241">
    <property type="entry name" value="RlmKL-like_Mtase"/>
</dbReference>
<dbReference type="Gene3D" id="3.30.2130.30">
    <property type="match status" value="1"/>
</dbReference>
<accession>F0P2D9</accession>
<dbReference type="GO" id="GO:0052913">
    <property type="term" value="F:16S rRNA (guanine(966)-N(2))-methyltransferase activity"/>
    <property type="evidence" value="ECO:0007669"/>
    <property type="project" value="UniProtKB-EC"/>
</dbReference>
<protein>
    <submittedName>
        <fullName evidence="5">rRNA (Guanine-N(2)-)-methyltransferase</fullName>
        <ecNumber evidence="5">2.1.1.171</ecNumber>
    </submittedName>
</protein>
<dbReference type="HOGENOM" id="CLU_032119_3_0_10"/>
<dbReference type="Proteomes" id="UP000008641">
    <property type="component" value="Chromosome"/>
</dbReference>
<evidence type="ECO:0000259" key="4">
    <source>
        <dbReference type="PROSITE" id="PS51165"/>
    </source>
</evidence>
<dbReference type="SMART" id="SM00981">
    <property type="entry name" value="THUMP"/>
    <property type="match status" value="1"/>
</dbReference>
<dbReference type="Gene3D" id="3.40.50.150">
    <property type="entry name" value="Vaccinia Virus protein VP39"/>
    <property type="match status" value="1"/>
</dbReference>
<dbReference type="EMBL" id="CP002455">
    <property type="protein sequence ID" value="ADX66751.1"/>
    <property type="molecule type" value="Genomic_DNA"/>
</dbReference>
<sequence length="383" mass="44660">MEDFKMMAKTFFGFEEVLAQEIKSIGGRDVQIRNRMVEFYGDLGFLYKANYSLRTALRILKPIMNFSVKNDDQLYQRLLKFHWENYLQVDQTFVINATVNSDYFRHSHYAALKVKDAIADRFTNKYGKRPSVDRYNADIRFNLHISHDKVTLSLDSSGESLHKRGYRTETGPAPINEVLAAGLLKIAGWDGKGNFLDPMCGSGTMLLEAAMMASEIPAQLHRKHFAFQNWKDYDETLFTSIRNSRINRIKPFDYKIVGYDNSPMMVKIAEQNIISADLVDLIEVKHQDFFTSRKELFPVLLVFNPPYDERIENDNQIFYKQIGDQLKKFYPNTLAWFITSDLEAKKYVGLRPSKKYKIFNGKLECDFLQYEMYEGSKKQSKND</sequence>
<keyword evidence="2 5" id="KW-0808">Transferase</keyword>
<evidence type="ECO:0000313" key="6">
    <source>
        <dbReference type="Proteomes" id="UP000008641"/>
    </source>
</evidence>
<dbReference type="Pfam" id="PF02926">
    <property type="entry name" value="THUMP"/>
    <property type="match status" value="1"/>
</dbReference>
<dbReference type="InterPro" id="IPR053943">
    <property type="entry name" value="RlmKL-like_Mtase_CS"/>
</dbReference>
<evidence type="ECO:0000256" key="1">
    <source>
        <dbReference type="ARBA" id="ARBA00022603"/>
    </source>
</evidence>
<organism evidence="5 6">
    <name type="scientific">Weeksella virosa (strain ATCC 43766 / DSM 16922 / JCM 21250 / CCUG 30538 / CDC 9751 / IAM 14551 / NBRC 16016 / NCTC 11634 / CL345/78)</name>
    <dbReference type="NCBI Taxonomy" id="865938"/>
    <lineage>
        <taxon>Bacteria</taxon>
        <taxon>Pseudomonadati</taxon>
        <taxon>Bacteroidota</taxon>
        <taxon>Flavobacteriia</taxon>
        <taxon>Flavobacteriales</taxon>
        <taxon>Weeksellaceae</taxon>
        <taxon>Weeksella</taxon>
    </lineage>
</organism>
<dbReference type="SUPFAM" id="SSF53335">
    <property type="entry name" value="S-adenosyl-L-methionine-dependent methyltransferases"/>
    <property type="match status" value="1"/>
</dbReference>
<dbReference type="Pfam" id="PF01170">
    <property type="entry name" value="UPF0020"/>
    <property type="match status" value="1"/>
</dbReference>
<dbReference type="EC" id="2.1.1.171" evidence="5"/>
<dbReference type="PROSITE" id="PS01261">
    <property type="entry name" value="UPF0020"/>
    <property type="match status" value="1"/>
</dbReference>
<dbReference type="PANTHER" id="PTHR47313:SF1">
    <property type="entry name" value="RIBOSOMAL RNA LARGE SUBUNIT METHYLTRANSFERASE K_L"/>
    <property type="match status" value="1"/>
</dbReference>
<evidence type="ECO:0000256" key="2">
    <source>
        <dbReference type="ARBA" id="ARBA00022679"/>
    </source>
</evidence>
<keyword evidence="6" id="KW-1185">Reference proteome</keyword>
<dbReference type="KEGG" id="wvi:Weevi_0022"/>